<dbReference type="Proteomes" id="UP000324222">
    <property type="component" value="Unassembled WGS sequence"/>
</dbReference>
<comment type="caution">
    <text evidence="1">The sequence shown here is derived from an EMBL/GenBank/DDBJ whole genome shotgun (WGS) entry which is preliminary data.</text>
</comment>
<organism evidence="1 2">
    <name type="scientific">Portunus trituberculatus</name>
    <name type="common">Swimming crab</name>
    <name type="synonym">Neptunus trituberculatus</name>
    <dbReference type="NCBI Taxonomy" id="210409"/>
    <lineage>
        <taxon>Eukaryota</taxon>
        <taxon>Metazoa</taxon>
        <taxon>Ecdysozoa</taxon>
        <taxon>Arthropoda</taxon>
        <taxon>Crustacea</taxon>
        <taxon>Multicrustacea</taxon>
        <taxon>Malacostraca</taxon>
        <taxon>Eumalacostraca</taxon>
        <taxon>Eucarida</taxon>
        <taxon>Decapoda</taxon>
        <taxon>Pleocyemata</taxon>
        <taxon>Brachyura</taxon>
        <taxon>Eubrachyura</taxon>
        <taxon>Portunoidea</taxon>
        <taxon>Portunidae</taxon>
        <taxon>Portuninae</taxon>
        <taxon>Portunus</taxon>
    </lineage>
</organism>
<dbReference type="EMBL" id="VSRR010017024">
    <property type="protein sequence ID" value="MPC59956.1"/>
    <property type="molecule type" value="Genomic_DNA"/>
</dbReference>
<name>A0A5B7GQS8_PORTR</name>
<dbReference type="OrthoDB" id="6618553at2759"/>
<reference evidence="1 2" key="1">
    <citation type="submission" date="2019-05" db="EMBL/GenBank/DDBJ databases">
        <title>Another draft genome of Portunus trituberculatus and its Hox gene families provides insights of decapod evolution.</title>
        <authorList>
            <person name="Jeong J.-H."/>
            <person name="Song I."/>
            <person name="Kim S."/>
            <person name="Choi T."/>
            <person name="Kim D."/>
            <person name="Ryu S."/>
            <person name="Kim W."/>
        </authorList>
    </citation>
    <scope>NUCLEOTIDE SEQUENCE [LARGE SCALE GENOMIC DNA]</scope>
    <source>
        <tissue evidence="1">Muscle</tissue>
    </source>
</reference>
<evidence type="ECO:0000313" key="2">
    <source>
        <dbReference type="Proteomes" id="UP000324222"/>
    </source>
</evidence>
<sequence length="244" mass="27288">MGSQASIIAQRAVVRGRGIVSAECCFQYPDCDKPLIEYMLNRKVVMGLSDCRMKGEVLQCFPHLDSMGNIVGQCKVIEAVEKTAMCGLEGPVVALHSTRSINHVVRGGMKLLESLTCEIMEGTPTISKLMYIVEGVQCVYLSLKTCKALELVPLGFLCLTARVSSLVVSNIPESTPTRPALPPYKLVMENVEPLEKWFLEQFWLAMKHTPLIEMKGPPHHIHLWPRVHPYAMHVPATIPFHFYD</sequence>
<evidence type="ECO:0000313" key="1">
    <source>
        <dbReference type="EMBL" id="MPC59956.1"/>
    </source>
</evidence>
<dbReference type="AlphaFoldDB" id="A0A5B7GQS8"/>
<accession>A0A5B7GQS8</accession>
<gene>
    <name evidence="1" type="ORF">E2C01_053990</name>
</gene>
<protein>
    <submittedName>
        <fullName evidence="1">Uncharacterized protein</fullName>
    </submittedName>
</protein>
<proteinExistence type="predicted"/>
<keyword evidence="2" id="KW-1185">Reference proteome</keyword>